<keyword evidence="2" id="KW-0813">Transport</keyword>
<dbReference type="PROSITE" id="PS50893">
    <property type="entry name" value="ABC_TRANSPORTER_2"/>
    <property type="match status" value="1"/>
</dbReference>
<evidence type="ECO:0000256" key="6">
    <source>
        <dbReference type="ARBA" id="ARBA00022840"/>
    </source>
</evidence>
<keyword evidence="5" id="KW-0547">Nucleotide-binding</keyword>
<dbReference type="GO" id="GO:0005886">
    <property type="term" value="C:plasma membrane"/>
    <property type="evidence" value="ECO:0007669"/>
    <property type="project" value="UniProtKB-SubCell"/>
</dbReference>
<dbReference type="GO" id="GO:0005524">
    <property type="term" value="F:ATP binding"/>
    <property type="evidence" value="ECO:0007669"/>
    <property type="project" value="UniProtKB-KW"/>
</dbReference>
<evidence type="ECO:0000256" key="2">
    <source>
        <dbReference type="ARBA" id="ARBA00022448"/>
    </source>
</evidence>
<accession>A0A1M7KQC5</accession>
<dbReference type="InterPro" id="IPR027417">
    <property type="entry name" value="P-loop_NTPase"/>
</dbReference>
<keyword evidence="4" id="KW-0410">Iron transport</keyword>
<evidence type="ECO:0000256" key="9">
    <source>
        <dbReference type="ARBA" id="ARBA00023136"/>
    </source>
</evidence>
<keyword evidence="6 11" id="KW-0067">ATP-binding</keyword>
<evidence type="ECO:0000313" key="12">
    <source>
        <dbReference type="Proteomes" id="UP000184038"/>
    </source>
</evidence>
<keyword evidence="8" id="KW-0406">Ion transport</keyword>
<keyword evidence="9" id="KW-0472">Membrane</keyword>
<dbReference type="Pfam" id="PF00005">
    <property type="entry name" value="ABC_tran"/>
    <property type="match status" value="1"/>
</dbReference>
<evidence type="ECO:0000256" key="4">
    <source>
        <dbReference type="ARBA" id="ARBA00022496"/>
    </source>
</evidence>
<dbReference type="GO" id="GO:0016887">
    <property type="term" value="F:ATP hydrolysis activity"/>
    <property type="evidence" value="ECO:0007669"/>
    <property type="project" value="InterPro"/>
</dbReference>
<evidence type="ECO:0000256" key="7">
    <source>
        <dbReference type="ARBA" id="ARBA00023004"/>
    </source>
</evidence>
<dbReference type="InterPro" id="IPR003439">
    <property type="entry name" value="ABC_transporter-like_ATP-bd"/>
</dbReference>
<dbReference type="AlphaFoldDB" id="A0A1M7KQC5"/>
<proteinExistence type="predicted"/>
<feature type="domain" description="ABC transporter" evidence="10">
    <location>
        <begin position="2"/>
        <end position="236"/>
    </location>
</feature>
<dbReference type="PANTHER" id="PTHR42771">
    <property type="entry name" value="IRON(3+)-HYDROXAMATE IMPORT ATP-BINDING PROTEIN FHUC"/>
    <property type="match status" value="1"/>
</dbReference>
<evidence type="ECO:0000256" key="5">
    <source>
        <dbReference type="ARBA" id="ARBA00022741"/>
    </source>
</evidence>
<evidence type="ECO:0000256" key="3">
    <source>
        <dbReference type="ARBA" id="ARBA00022475"/>
    </source>
</evidence>
<dbReference type="InterPro" id="IPR003593">
    <property type="entry name" value="AAA+_ATPase"/>
</dbReference>
<keyword evidence="12" id="KW-1185">Reference proteome</keyword>
<dbReference type="STRING" id="1120996.SAMN02746066_02886"/>
<keyword evidence="7" id="KW-0408">Iron</keyword>
<dbReference type="Proteomes" id="UP000184038">
    <property type="component" value="Unassembled WGS sequence"/>
</dbReference>
<dbReference type="CDD" id="cd03214">
    <property type="entry name" value="ABC_Iron-Siderophores_B12_Hemin"/>
    <property type="match status" value="1"/>
</dbReference>
<protein>
    <submittedName>
        <fullName evidence="11">Iron complex transport system ATP-binding protein</fullName>
    </submittedName>
</protein>
<name>A0A1M7KQC5_9FIRM</name>
<dbReference type="InterPro" id="IPR051535">
    <property type="entry name" value="Siderophore_ABC-ATPase"/>
</dbReference>
<dbReference type="SUPFAM" id="SSF52540">
    <property type="entry name" value="P-loop containing nucleoside triphosphate hydrolases"/>
    <property type="match status" value="1"/>
</dbReference>
<evidence type="ECO:0000256" key="1">
    <source>
        <dbReference type="ARBA" id="ARBA00004202"/>
    </source>
</evidence>
<dbReference type="RefSeq" id="WP_073288903.1">
    <property type="nucleotide sequence ID" value="NZ_FRCP01000014.1"/>
</dbReference>
<comment type="subcellular location">
    <subcellularLocation>
        <location evidence="1">Cell membrane</location>
        <topology evidence="1">Peripheral membrane protein</topology>
    </subcellularLocation>
</comment>
<dbReference type="EMBL" id="FRCP01000014">
    <property type="protein sequence ID" value="SHM67681.1"/>
    <property type="molecule type" value="Genomic_DNA"/>
</dbReference>
<organism evidence="11 12">
    <name type="scientific">Anaerosporobacter mobilis DSM 15930</name>
    <dbReference type="NCBI Taxonomy" id="1120996"/>
    <lineage>
        <taxon>Bacteria</taxon>
        <taxon>Bacillati</taxon>
        <taxon>Bacillota</taxon>
        <taxon>Clostridia</taxon>
        <taxon>Lachnospirales</taxon>
        <taxon>Lachnospiraceae</taxon>
        <taxon>Anaerosporobacter</taxon>
    </lineage>
</organism>
<gene>
    <name evidence="11" type="ORF">SAMN02746066_02886</name>
</gene>
<sequence length="252" mass="28732">MISIKNISKKYGEKHVVDHVDLDIPKGKIIAFIGSNGAGKSTLISIISRTLSKNSGEVYIDEKELKEWKSKELSKRLSILKQSNYLNIRLTIKELVSFGRFPYSNGKLTKEDEKIVDDAISYMKLEDLQDRYLDELSGGQRQMAYIAMIIAQDTEYVFLDEPLNNLDMRHSVHIMKIIRKLVDDLGKTVMVVIHDINFVSCYADYIVAMKDGKIVEEGATENILKSNVLKEVYGMDIGIHQINGKNICLYYD</sequence>
<dbReference type="OrthoDB" id="9799337at2"/>
<dbReference type="GO" id="GO:0006826">
    <property type="term" value="P:iron ion transport"/>
    <property type="evidence" value="ECO:0007669"/>
    <property type="project" value="UniProtKB-KW"/>
</dbReference>
<dbReference type="PANTHER" id="PTHR42771:SF3">
    <property type="entry name" value="PETROBACTIN IMPORT ATP-BINDING PROTEIN YCLP"/>
    <property type="match status" value="1"/>
</dbReference>
<dbReference type="FunFam" id="3.40.50.300:FF:000134">
    <property type="entry name" value="Iron-enterobactin ABC transporter ATP-binding protein"/>
    <property type="match status" value="1"/>
</dbReference>
<keyword evidence="3" id="KW-1003">Cell membrane</keyword>
<evidence type="ECO:0000259" key="10">
    <source>
        <dbReference type="PROSITE" id="PS50893"/>
    </source>
</evidence>
<dbReference type="Gene3D" id="3.40.50.300">
    <property type="entry name" value="P-loop containing nucleotide triphosphate hydrolases"/>
    <property type="match status" value="1"/>
</dbReference>
<reference evidence="11 12" key="1">
    <citation type="submission" date="2016-11" db="EMBL/GenBank/DDBJ databases">
        <authorList>
            <person name="Jaros S."/>
            <person name="Januszkiewicz K."/>
            <person name="Wedrychowicz H."/>
        </authorList>
    </citation>
    <scope>NUCLEOTIDE SEQUENCE [LARGE SCALE GENOMIC DNA]</scope>
    <source>
        <strain evidence="11 12">DSM 15930</strain>
    </source>
</reference>
<evidence type="ECO:0000256" key="8">
    <source>
        <dbReference type="ARBA" id="ARBA00023065"/>
    </source>
</evidence>
<dbReference type="SMART" id="SM00382">
    <property type="entry name" value="AAA"/>
    <property type="match status" value="1"/>
</dbReference>
<evidence type="ECO:0000313" key="11">
    <source>
        <dbReference type="EMBL" id="SHM67681.1"/>
    </source>
</evidence>